<dbReference type="PANTHER" id="PTHR38095:SF1">
    <property type="entry name" value="ANAEROBIC DIMETHYL SULFOXIDE REDUCTASE CHAIN YNFH"/>
    <property type="match status" value="1"/>
</dbReference>
<dbReference type="InterPro" id="IPR007059">
    <property type="entry name" value="DmsC"/>
</dbReference>
<reference evidence="2 3" key="1">
    <citation type="submission" date="2024-02" db="EMBL/GenBank/DDBJ databases">
        <title>Genome analysis and characterization of Microbaculum marinisediminis sp. nov., isolated from marine sediment.</title>
        <authorList>
            <person name="Du Z.-J."/>
            <person name="Ye Y.-Q."/>
            <person name="Zhang Z.-R."/>
            <person name="Yuan S.-M."/>
            <person name="Zhang X.-Y."/>
        </authorList>
    </citation>
    <scope>NUCLEOTIDE SEQUENCE [LARGE SCALE GENOMIC DNA]</scope>
    <source>
        <strain evidence="2 3">SDUM1044001</strain>
    </source>
</reference>
<dbReference type="Pfam" id="PF04976">
    <property type="entry name" value="DmsC"/>
    <property type="match status" value="1"/>
</dbReference>
<organism evidence="2 3">
    <name type="scientific">Microbaculum marinum</name>
    <dbReference type="NCBI Taxonomy" id="1764581"/>
    <lineage>
        <taxon>Bacteria</taxon>
        <taxon>Pseudomonadati</taxon>
        <taxon>Pseudomonadota</taxon>
        <taxon>Alphaproteobacteria</taxon>
        <taxon>Hyphomicrobiales</taxon>
        <taxon>Tepidamorphaceae</taxon>
        <taxon>Microbaculum</taxon>
    </lineage>
</organism>
<proteinExistence type="predicted"/>
<name>A0AAW9RYR4_9HYPH</name>
<feature type="transmembrane region" description="Helical" evidence="1">
    <location>
        <begin position="275"/>
        <end position="296"/>
    </location>
</feature>
<keyword evidence="1" id="KW-0472">Membrane</keyword>
<keyword evidence="1" id="KW-1133">Transmembrane helix</keyword>
<evidence type="ECO:0000256" key="1">
    <source>
        <dbReference type="SAM" id="Phobius"/>
    </source>
</evidence>
<dbReference type="GO" id="GO:0019645">
    <property type="term" value="P:anaerobic electron transport chain"/>
    <property type="evidence" value="ECO:0007669"/>
    <property type="project" value="InterPro"/>
</dbReference>
<dbReference type="GO" id="GO:0009389">
    <property type="term" value="F:dimethyl sulfoxide reductase activity"/>
    <property type="evidence" value="ECO:0007669"/>
    <property type="project" value="TreeGrafter"/>
</dbReference>
<comment type="caution">
    <text evidence="2">The sequence shown here is derived from an EMBL/GenBank/DDBJ whole genome shotgun (WGS) entry which is preliminary data.</text>
</comment>
<gene>
    <name evidence="2" type="ORF">V3328_13860</name>
</gene>
<feature type="transmembrane region" description="Helical" evidence="1">
    <location>
        <begin position="148"/>
        <end position="169"/>
    </location>
</feature>
<keyword evidence="2" id="KW-0560">Oxidoreductase</keyword>
<dbReference type="EC" id="1.8.5.3" evidence="2"/>
<dbReference type="PANTHER" id="PTHR38095">
    <property type="entry name" value="ANAEROBIC DIMETHYL SULFOXIDE REDUCTASE CHAIN YNFH"/>
    <property type="match status" value="1"/>
</dbReference>
<dbReference type="AlphaFoldDB" id="A0AAW9RYR4"/>
<feature type="transmembrane region" description="Helical" evidence="1">
    <location>
        <begin position="84"/>
        <end position="104"/>
    </location>
</feature>
<keyword evidence="1" id="KW-0812">Transmembrane</keyword>
<accession>A0AAW9RYR4</accession>
<feature type="transmembrane region" description="Helical" evidence="1">
    <location>
        <begin position="38"/>
        <end position="63"/>
    </location>
</feature>
<feature type="transmembrane region" description="Helical" evidence="1">
    <location>
        <begin position="110"/>
        <end position="136"/>
    </location>
</feature>
<feature type="transmembrane region" description="Helical" evidence="1">
    <location>
        <begin position="7"/>
        <end position="32"/>
    </location>
</feature>
<feature type="transmembrane region" description="Helical" evidence="1">
    <location>
        <begin position="175"/>
        <end position="194"/>
    </location>
</feature>
<sequence length="312" mass="32597">MHPAISVIFFTTASGAGYGLLALTGIGLALGLVPADRLFGLIALGLALTLVTAGLLASTLHLGHPERAWRAFSQWRSSWLSREGVASVLTYVPAAVFAAGWVLFGRTGSMIVLAGLLAALGALVTVYTTSMIYASLRTIPEWANGYTTPVYLLLAAMSGAVLLNAVAAMFGGEPVVGWVAAALLAAGWALKLAAWRANDTRAPPVTAGRATGLGDGAVRSIEWPHTAENYVLKEMGYRVARKHARQLRRIAWICAFAVPLALVLVSLAAGGAAAIAAASAACVFAGLGLVVERWLFFAEARHVAALYYRPAV</sequence>
<dbReference type="Proteomes" id="UP001378188">
    <property type="component" value="Unassembled WGS sequence"/>
</dbReference>
<dbReference type="RefSeq" id="WP_340330268.1">
    <property type="nucleotide sequence ID" value="NZ_JAZHOF010000005.1"/>
</dbReference>
<evidence type="ECO:0000313" key="3">
    <source>
        <dbReference type="Proteomes" id="UP001378188"/>
    </source>
</evidence>
<keyword evidence="3" id="KW-1185">Reference proteome</keyword>
<feature type="transmembrane region" description="Helical" evidence="1">
    <location>
        <begin position="250"/>
        <end position="269"/>
    </location>
</feature>
<dbReference type="GO" id="GO:0005886">
    <property type="term" value="C:plasma membrane"/>
    <property type="evidence" value="ECO:0007669"/>
    <property type="project" value="TreeGrafter"/>
</dbReference>
<dbReference type="GO" id="GO:0009390">
    <property type="term" value="C:dimethyl sulfoxide reductase complex"/>
    <property type="evidence" value="ECO:0007669"/>
    <property type="project" value="TreeGrafter"/>
</dbReference>
<evidence type="ECO:0000313" key="2">
    <source>
        <dbReference type="EMBL" id="MEJ8572571.1"/>
    </source>
</evidence>
<dbReference type="EMBL" id="JAZHOF010000005">
    <property type="protein sequence ID" value="MEJ8572571.1"/>
    <property type="molecule type" value="Genomic_DNA"/>
</dbReference>
<protein>
    <submittedName>
        <fullName evidence="2">DmsC/YnfH family molybdoenzyme membrane anchor subunit</fullName>
        <ecNumber evidence="2">1.8.5.3</ecNumber>
    </submittedName>
</protein>